<feature type="domain" description="HTH araC/xylS-type" evidence="4">
    <location>
        <begin position="177"/>
        <end position="274"/>
    </location>
</feature>
<protein>
    <submittedName>
        <fullName evidence="5">AraC-like DNA-binding protein</fullName>
    </submittedName>
</protein>
<dbReference type="InterPro" id="IPR009057">
    <property type="entry name" value="Homeodomain-like_sf"/>
</dbReference>
<proteinExistence type="predicted"/>
<dbReference type="PANTHER" id="PTHR43280:SF32">
    <property type="entry name" value="TRANSCRIPTIONAL REGULATORY PROTEIN"/>
    <property type="match status" value="1"/>
</dbReference>
<dbReference type="AlphaFoldDB" id="A0AAE3Y607"/>
<dbReference type="PROSITE" id="PS01124">
    <property type="entry name" value="HTH_ARAC_FAMILY_2"/>
    <property type="match status" value="1"/>
</dbReference>
<evidence type="ECO:0000313" key="6">
    <source>
        <dbReference type="Proteomes" id="UP001184861"/>
    </source>
</evidence>
<keyword evidence="2 5" id="KW-0238">DNA-binding</keyword>
<accession>A0AAE3Y607</accession>
<dbReference type="InterPro" id="IPR018060">
    <property type="entry name" value="HTH_AraC"/>
</dbReference>
<dbReference type="PANTHER" id="PTHR43280">
    <property type="entry name" value="ARAC-FAMILY TRANSCRIPTIONAL REGULATOR"/>
    <property type="match status" value="1"/>
</dbReference>
<dbReference type="SUPFAM" id="SSF51215">
    <property type="entry name" value="Regulatory protein AraC"/>
    <property type="match status" value="1"/>
</dbReference>
<dbReference type="GO" id="GO:0043565">
    <property type="term" value="F:sequence-specific DNA binding"/>
    <property type="evidence" value="ECO:0007669"/>
    <property type="project" value="InterPro"/>
</dbReference>
<evidence type="ECO:0000259" key="4">
    <source>
        <dbReference type="PROSITE" id="PS01124"/>
    </source>
</evidence>
<organism evidence="5 6">
    <name type="scientific">Chryseobacterium rhizosphaerae</name>
    <dbReference type="NCBI Taxonomy" id="395937"/>
    <lineage>
        <taxon>Bacteria</taxon>
        <taxon>Pseudomonadati</taxon>
        <taxon>Bacteroidota</taxon>
        <taxon>Flavobacteriia</taxon>
        <taxon>Flavobacteriales</taxon>
        <taxon>Weeksellaceae</taxon>
        <taxon>Chryseobacterium group</taxon>
        <taxon>Chryseobacterium</taxon>
    </lineage>
</organism>
<dbReference type="SUPFAM" id="SSF46689">
    <property type="entry name" value="Homeodomain-like"/>
    <property type="match status" value="1"/>
</dbReference>
<dbReference type="EMBL" id="JAVDQY010000001">
    <property type="protein sequence ID" value="MDR6525579.1"/>
    <property type="molecule type" value="Genomic_DNA"/>
</dbReference>
<evidence type="ECO:0000256" key="3">
    <source>
        <dbReference type="ARBA" id="ARBA00023163"/>
    </source>
</evidence>
<dbReference type="Gene3D" id="1.10.10.60">
    <property type="entry name" value="Homeodomain-like"/>
    <property type="match status" value="2"/>
</dbReference>
<dbReference type="RefSeq" id="WP_309945024.1">
    <property type="nucleotide sequence ID" value="NZ_JAVDQY010000001.1"/>
</dbReference>
<sequence>MDETNLTPAKLADDAVAYKQIRGTDNYNKTTKCTYFLVVLFIKGSGIHYIDDREFPIANNQLHFLFPGQHHHWVTGPETVAHKIVVGQKIFETFSSSDEFSFMRHNLNPIFKLSETMFTHVDAEMEGIKRDVTFLNNDDSWKRILQLRMDILASMMRREAESYIKDNLLPRTNAITKKFWDLINENYIEHKSISWYADKLAVTPNYLNILCKKHMNMTATDMIHYKIMQEAKKQLRFSEDSIKTITFNLGFDNMAAFSSFFKKKSNFSPKEYRA</sequence>
<keyword evidence="3" id="KW-0804">Transcription</keyword>
<evidence type="ECO:0000256" key="2">
    <source>
        <dbReference type="ARBA" id="ARBA00023125"/>
    </source>
</evidence>
<evidence type="ECO:0000256" key="1">
    <source>
        <dbReference type="ARBA" id="ARBA00023015"/>
    </source>
</evidence>
<evidence type="ECO:0000313" key="5">
    <source>
        <dbReference type="EMBL" id="MDR6525579.1"/>
    </source>
</evidence>
<reference evidence="5" key="1">
    <citation type="submission" date="2023-07" db="EMBL/GenBank/DDBJ databases">
        <title>Sorghum-associated microbial communities from plants grown in Nebraska, USA.</title>
        <authorList>
            <person name="Schachtman D."/>
        </authorList>
    </citation>
    <scope>NUCLEOTIDE SEQUENCE</scope>
    <source>
        <strain evidence="5">DS2360</strain>
    </source>
</reference>
<comment type="caution">
    <text evidence="5">The sequence shown here is derived from an EMBL/GenBank/DDBJ whole genome shotgun (WGS) entry which is preliminary data.</text>
</comment>
<dbReference type="Proteomes" id="UP001184861">
    <property type="component" value="Unassembled WGS sequence"/>
</dbReference>
<name>A0AAE3Y607_9FLAO</name>
<gene>
    <name evidence="5" type="ORF">J2787_000949</name>
</gene>
<dbReference type="InterPro" id="IPR037923">
    <property type="entry name" value="HTH-like"/>
</dbReference>
<dbReference type="Pfam" id="PF12833">
    <property type="entry name" value="HTH_18"/>
    <property type="match status" value="1"/>
</dbReference>
<dbReference type="GO" id="GO:0003700">
    <property type="term" value="F:DNA-binding transcription factor activity"/>
    <property type="evidence" value="ECO:0007669"/>
    <property type="project" value="InterPro"/>
</dbReference>
<keyword evidence="1" id="KW-0805">Transcription regulation</keyword>
<dbReference type="SMART" id="SM00342">
    <property type="entry name" value="HTH_ARAC"/>
    <property type="match status" value="1"/>
</dbReference>